<feature type="binding site" evidence="8">
    <location>
        <position position="111"/>
    </location>
    <ligand>
        <name>substrate</name>
    </ligand>
</feature>
<dbReference type="OrthoDB" id="9812273at2"/>
<dbReference type="InterPro" id="IPR008927">
    <property type="entry name" value="6-PGluconate_DH-like_C_sf"/>
</dbReference>
<evidence type="ECO:0000256" key="1">
    <source>
        <dbReference type="ARBA" id="ARBA00011009"/>
    </source>
</evidence>
<feature type="domain" description="Glycerol-3-phosphate dehydrogenase NAD-dependent C-terminal" evidence="13">
    <location>
        <begin position="185"/>
        <end position="325"/>
    </location>
</feature>
<evidence type="ECO:0000256" key="9">
    <source>
        <dbReference type="PIRSR" id="PIRSR000114-3"/>
    </source>
</evidence>
<gene>
    <name evidence="14" type="ORF">SAMN05421738_11320</name>
</gene>
<evidence type="ECO:0000256" key="2">
    <source>
        <dbReference type="ARBA" id="ARBA00022516"/>
    </source>
</evidence>
<keyword evidence="15" id="KW-1185">Reference proteome</keyword>
<evidence type="ECO:0000259" key="13">
    <source>
        <dbReference type="Pfam" id="PF07479"/>
    </source>
</evidence>
<dbReference type="InterPro" id="IPR013328">
    <property type="entry name" value="6PGD_dom2"/>
</dbReference>
<organism evidence="14 15">
    <name type="scientific">Algoriella xinjiangensis</name>
    <dbReference type="NCBI Taxonomy" id="684065"/>
    <lineage>
        <taxon>Bacteria</taxon>
        <taxon>Pseudomonadati</taxon>
        <taxon>Bacteroidota</taxon>
        <taxon>Flavobacteriia</taxon>
        <taxon>Flavobacteriales</taxon>
        <taxon>Weeksellaceae</taxon>
        <taxon>Algoriella</taxon>
    </lineage>
</organism>
<accession>A0A1I4ZCE2</accession>
<dbReference type="EC" id="1.1.1.94" evidence="11"/>
<keyword evidence="2" id="KW-0444">Lipid biosynthesis</keyword>
<evidence type="ECO:0000256" key="6">
    <source>
        <dbReference type="ARBA" id="ARBA00023264"/>
    </source>
</evidence>
<reference evidence="15" key="1">
    <citation type="submission" date="2016-10" db="EMBL/GenBank/DDBJ databases">
        <authorList>
            <person name="Varghese N."/>
            <person name="Submissions S."/>
        </authorList>
    </citation>
    <scope>NUCLEOTIDE SEQUENCE [LARGE SCALE GENOMIC DNA]</scope>
    <source>
        <strain evidence="15">XJ109</strain>
    </source>
</reference>
<dbReference type="RefSeq" id="WP_092909019.1">
    <property type="nucleotide sequence ID" value="NZ_FOUZ01000013.1"/>
</dbReference>
<evidence type="ECO:0000256" key="5">
    <source>
        <dbReference type="ARBA" id="ARBA00023209"/>
    </source>
</evidence>
<feature type="binding site" evidence="8">
    <location>
        <begin position="260"/>
        <end position="261"/>
    </location>
    <ligand>
        <name>substrate</name>
    </ligand>
</feature>
<dbReference type="GO" id="GO:0005829">
    <property type="term" value="C:cytosol"/>
    <property type="evidence" value="ECO:0007669"/>
    <property type="project" value="TreeGrafter"/>
</dbReference>
<keyword evidence="4" id="KW-0443">Lipid metabolism</keyword>
<dbReference type="Pfam" id="PF01210">
    <property type="entry name" value="NAD_Gly3P_dh_N"/>
    <property type="match status" value="1"/>
</dbReference>
<feature type="binding site" evidence="9">
    <location>
        <position position="145"/>
    </location>
    <ligand>
        <name>NAD(+)</name>
        <dbReference type="ChEBI" id="CHEBI:57540"/>
    </ligand>
</feature>
<comment type="similarity">
    <text evidence="1 10">Belongs to the NAD-dependent glycerol-3-phosphate dehydrogenase family.</text>
</comment>
<evidence type="ECO:0000256" key="10">
    <source>
        <dbReference type="RuleBase" id="RU000437"/>
    </source>
</evidence>
<dbReference type="Proteomes" id="UP000199149">
    <property type="component" value="Unassembled WGS sequence"/>
</dbReference>
<evidence type="ECO:0000256" key="4">
    <source>
        <dbReference type="ARBA" id="ARBA00023098"/>
    </source>
</evidence>
<dbReference type="InterPro" id="IPR006109">
    <property type="entry name" value="G3P_DH_NAD-dep_C"/>
</dbReference>
<feature type="domain" description="Glycerol-3-phosphate dehydrogenase NAD-dependent N-terminal" evidence="12">
    <location>
        <begin position="8"/>
        <end position="164"/>
    </location>
</feature>
<name>A0A1I4ZCE2_9FLAO</name>
<dbReference type="PROSITE" id="PS00957">
    <property type="entry name" value="NAD_G3PDH"/>
    <property type="match status" value="1"/>
</dbReference>
<evidence type="ECO:0000256" key="8">
    <source>
        <dbReference type="PIRSR" id="PIRSR000114-2"/>
    </source>
</evidence>
<dbReference type="GO" id="GO:0005975">
    <property type="term" value="P:carbohydrate metabolic process"/>
    <property type="evidence" value="ECO:0007669"/>
    <property type="project" value="InterPro"/>
</dbReference>
<dbReference type="GO" id="GO:0141153">
    <property type="term" value="F:glycerol-3-phosphate dehydrogenase (NADP+) activity"/>
    <property type="evidence" value="ECO:0007669"/>
    <property type="project" value="RHEA"/>
</dbReference>
<sequence length="333" mass="37212">MIELSNRKVGLIGNGSWATAIAKMLSKNLETFNWWVKDEYVKGYLERNKHNPNYLTDVEFNSDRLKISTDINEVVMNSDIIFIVVPSIYVENCLSKLTVPLTDKFIVTSIKGIIPEHYKLVGQYLFDNFDVKEEQLGIVSGPCHAEEVALERLSYLTIAAQEESKAQIVADCLACNFIKTKLSNDIYGTEFGAVLKNIYAIAAGIAHGLGYGDNFQAVLMSNAIREMNHILKTASPVKRKINDSAYLGDLLVTGYSFFSRNRMFGNMIGKGYTVKSAILEMNMVAEGYYATKGVAIMNEDYQIKAPIINAVYKILYEGKSAAKTIEKLSKKLD</sequence>
<feature type="binding site" evidence="9">
    <location>
        <position position="260"/>
    </location>
    <ligand>
        <name>NAD(+)</name>
        <dbReference type="ChEBI" id="CHEBI:57540"/>
    </ligand>
</feature>
<dbReference type="Gene3D" id="1.10.1040.10">
    <property type="entry name" value="N-(1-d-carboxylethyl)-l-norvaline Dehydrogenase, domain 2"/>
    <property type="match status" value="1"/>
</dbReference>
<dbReference type="PRINTS" id="PR00077">
    <property type="entry name" value="GPDHDRGNASE"/>
</dbReference>
<dbReference type="GO" id="GO:0046168">
    <property type="term" value="P:glycerol-3-phosphate catabolic process"/>
    <property type="evidence" value="ECO:0007669"/>
    <property type="project" value="InterPro"/>
</dbReference>
<keyword evidence="6" id="KW-1208">Phospholipid metabolism</keyword>
<dbReference type="Gene3D" id="3.40.50.720">
    <property type="entry name" value="NAD(P)-binding Rossmann-like Domain"/>
    <property type="match status" value="1"/>
</dbReference>
<dbReference type="SUPFAM" id="SSF48179">
    <property type="entry name" value="6-phosphogluconate dehydrogenase C-terminal domain-like"/>
    <property type="match status" value="1"/>
</dbReference>
<dbReference type="PIRSF" id="PIRSF000114">
    <property type="entry name" value="Glycerol-3-P_dh"/>
    <property type="match status" value="1"/>
</dbReference>
<dbReference type="InterPro" id="IPR011128">
    <property type="entry name" value="G3P_DH_NAD-dep_N"/>
</dbReference>
<keyword evidence="9 10" id="KW-0520">NAD</keyword>
<dbReference type="AlphaFoldDB" id="A0A1I4ZCE2"/>
<evidence type="ECO:0000256" key="7">
    <source>
        <dbReference type="PIRSR" id="PIRSR000114-1"/>
    </source>
</evidence>
<dbReference type="EMBL" id="FOUZ01000013">
    <property type="protein sequence ID" value="SFN47941.1"/>
    <property type="molecule type" value="Genomic_DNA"/>
</dbReference>
<dbReference type="SUPFAM" id="SSF51735">
    <property type="entry name" value="NAD(P)-binding Rossmann-fold domains"/>
    <property type="match status" value="1"/>
</dbReference>
<dbReference type="GO" id="GO:0051287">
    <property type="term" value="F:NAD binding"/>
    <property type="evidence" value="ECO:0007669"/>
    <property type="project" value="InterPro"/>
</dbReference>
<evidence type="ECO:0000313" key="14">
    <source>
        <dbReference type="EMBL" id="SFN47941.1"/>
    </source>
</evidence>
<dbReference type="InterPro" id="IPR036291">
    <property type="entry name" value="NAD(P)-bd_dom_sf"/>
</dbReference>
<evidence type="ECO:0000259" key="12">
    <source>
        <dbReference type="Pfam" id="PF01210"/>
    </source>
</evidence>
<evidence type="ECO:0000256" key="11">
    <source>
        <dbReference type="RuleBase" id="RU000439"/>
    </source>
</evidence>
<keyword evidence="3 10" id="KW-0560">Oxidoreductase</keyword>
<dbReference type="InterPro" id="IPR006168">
    <property type="entry name" value="G3P_DH_NAD-dep"/>
</dbReference>
<proteinExistence type="inferred from homology"/>
<dbReference type="STRING" id="684065.SAMN05421738_11320"/>
<dbReference type="GO" id="GO:0008654">
    <property type="term" value="P:phospholipid biosynthetic process"/>
    <property type="evidence" value="ECO:0007669"/>
    <property type="project" value="UniProtKB-KW"/>
</dbReference>
<evidence type="ECO:0000256" key="3">
    <source>
        <dbReference type="ARBA" id="ARBA00023002"/>
    </source>
</evidence>
<evidence type="ECO:0000313" key="15">
    <source>
        <dbReference type="Proteomes" id="UP000199149"/>
    </source>
</evidence>
<keyword evidence="5" id="KW-0594">Phospholipid biosynthesis</keyword>
<dbReference type="PANTHER" id="PTHR11728:SF1">
    <property type="entry name" value="GLYCEROL-3-PHOSPHATE DEHYDROGENASE [NAD(+)] 2, CHLOROPLASTIC"/>
    <property type="match status" value="1"/>
</dbReference>
<protein>
    <recommendedName>
        <fullName evidence="11">Glycerol-3-phosphate dehydrogenase</fullName>
        <ecNumber evidence="11">1.1.1.94</ecNumber>
    </recommendedName>
</protein>
<dbReference type="PANTHER" id="PTHR11728">
    <property type="entry name" value="GLYCEROL-3-PHOSPHATE DEHYDROGENASE"/>
    <property type="match status" value="1"/>
</dbReference>
<feature type="active site" description="Proton acceptor" evidence="7">
    <location>
        <position position="196"/>
    </location>
</feature>
<comment type="catalytic activity">
    <reaction evidence="11">
        <text>sn-glycerol 3-phosphate + NADP(+) = dihydroxyacetone phosphate + NADPH + H(+)</text>
        <dbReference type="Rhea" id="RHEA:11096"/>
        <dbReference type="ChEBI" id="CHEBI:15378"/>
        <dbReference type="ChEBI" id="CHEBI:57597"/>
        <dbReference type="ChEBI" id="CHEBI:57642"/>
        <dbReference type="ChEBI" id="CHEBI:57783"/>
        <dbReference type="ChEBI" id="CHEBI:58349"/>
        <dbReference type="EC" id="1.1.1.94"/>
    </reaction>
</comment>
<dbReference type="Pfam" id="PF07479">
    <property type="entry name" value="NAD_Gly3P_dh_C"/>
    <property type="match status" value="1"/>
</dbReference>